<evidence type="ECO:0000256" key="3">
    <source>
        <dbReference type="ARBA" id="ARBA00022692"/>
    </source>
</evidence>
<feature type="transmembrane region" description="Helical" evidence="7">
    <location>
        <begin position="91"/>
        <end position="113"/>
    </location>
</feature>
<dbReference type="GO" id="GO:0022857">
    <property type="term" value="F:transmembrane transporter activity"/>
    <property type="evidence" value="ECO:0007669"/>
    <property type="project" value="InterPro"/>
</dbReference>
<dbReference type="PIRSF" id="PIRSF006060">
    <property type="entry name" value="AA_transporter"/>
    <property type="match status" value="1"/>
</dbReference>
<evidence type="ECO:0000256" key="6">
    <source>
        <dbReference type="SAM" id="MobiDB-lite"/>
    </source>
</evidence>
<dbReference type="Gene3D" id="1.20.1740.10">
    <property type="entry name" value="Amino acid/polyamine transporter I"/>
    <property type="match status" value="1"/>
</dbReference>
<dbReference type="PANTHER" id="PTHR45649">
    <property type="entry name" value="AMINO-ACID PERMEASE BAT1"/>
    <property type="match status" value="1"/>
</dbReference>
<evidence type="ECO:0000256" key="2">
    <source>
        <dbReference type="ARBA" id="ARBA00022448"/>
    </source>
</evidence>
<evidence type="ECO:0000313" key="9">
    <source>
        <dbReference type="Proteomes" id="UP000800092"/>
    </source>
</evidence>
<accession>A0A6A6H0X9</accession>
<keyword evidence="5 7" id="KW-0472">Membrane</keyword>
<evidence type="ECO:0000256" key="4">
    <source>
        <dbReference type="ARBA" id="ARBA00022989"/>
    </source>
</evidence>
<feature type="transmembrane region" description="Helical" evidence="7">
    <location>
        <begin position="260"/>
        <end position="279"/>
    </location>
</feature>
<dbReference type="Pfam" id="PF13520">
    <property type="entry name" value="AA_permease_2"/>
    <property type="match status" value="1"/>
</dbReference>
<evidence type="ECO:0000256" key="5">
    <source>
        <dbReference type="ARBA" id="ARBA00023136"/>
    </source>
</evidence>
<evidence type="ECO:0000313" key="8">
    <source>
        <dbReference type="EMBL" id="KAF2231632.1"/>
    </source>
</evidence>
<dbReference type="AlphaFoldDB" id="A0A6A6H0X9"/>
<feature type="transmembrane region" description="Helical" evidence="7">
    <location>
        <begin position="222"/>
        <end position="240"/>
    </location>
</feature>
<reference evidence="8" key="1">
    <citation type="journal article" date="2020" name="Stud. Mycol.">
        <title>101 Dothideomycetes genomes: a test case for predicting lifestyles and emergence of pathogens.</title>
        <authorList>
            <person name="Haridas S."/>
            <person name="Albert R."/>
            <person name="Binder M."/>
            <person name="Bloem J."/>
            <person name="Labutti K."/>
            <person name="Salamov A."/>
            <person name="Andreopoulos B."/>
            <person name="Baker S."/>
            <person name="Barry K."/>
            <person name="Bills G."/>
            <person name="Bluhm B."/>
            <person name="Cannon C."/>
            <person name="Castanera R."/>
            <person name="Culley D."/>
            <person name="Daum C."/>
            <person name="Ezra D."/>
            <person name="Gonzalez J."/>
            <person name="Henrissat B."/>
            <person name="Kuo A."/>
            <person name="Liang C."/>
            <person name="Lipzen A."/>
            <person name="Lutzoni F."/>
            <person name="Magnuson J."/>
            <person name="Mondo S."/>
            <person name="Nolan M."/>
            <person name="Ohm R."/>
            <person name="Pangilinan J."/>
            <person name="Park H.-J."/>
            <person name="Ramirez L."/>
            <person name="Alfaro M."/>
            <person name="Sun H."/>
            <person name="Tritt A."/>
            <person name="Yoshinaga Y."/>
            <person name="Zwiers L.-H."/>
            <person name="Turgeon B."/>
            <person name="Goodwin S."/>
            <person name="Spatafora J."/>
            <person name="Crous P."/>
            <person name="Grigoriev I."/>
        </authorList>
    </citation>
    <scope>NUCLEOTIDE SEQUENCE</scope>
    <source>
        <strain evidence="8">Tuck. ex Michener</strain>
    </source>
</reference>
<keyword evidence="4 7" id="KW-1133">Transmembrane helix</keyword>
<dbReference type="EMBL" id="ML991824">
    <property type="protein sequence ID" value="KAF2231632.1"/>
    <property type="molecule type" value="Genomic_DNA"/>
</dbReference>
<feature type="transmembrane region" description="Helical" evidence="7">
    <location>
        <begin position="404"/>
        <end position="421"/>
    </location>
</feature>
<sequence>MSLSAAEPETIKGRRKSSAAQKALEKASERPVTTFEASELSEEDRKLAELGYVQVYKREFSWLSCISFAMSISGLYASVATTFVYPLEAGGASSAVWCWLISGAGCMCIAISVSELASAYPTSGGLYFTCKYLVPDRWVPEISWLCGWFNVLGQVAGLASTEYGCAQLLLAAVSLASGPTSDGFRYMPTARQTVGVSAAVTVMHSALNSLNTSYLERITRSYVIFHIGVLVSCCITLLVMCDYKSSSSYVWTEVVPDSGWAPPGWSFLFGFLSVSWTMTDYDATAHIAEEIKNPEIKAPWSITIALAFTYIGGWLFTIVLSYCTGDVDTLLETPLGQPVAQIFYNVIGPTGGTIFTVFAFIVLNFTGMTGMQAGARTFFAVARDEMIPLSRIWAKVNKTTHTPLYSVWLISCAAICINLIGLGSYTAIAAIFNVTAIALDWSYCIPILCKMIYGQFKPGPFYLGKASFFINLWAVIWTLFVSIIFILPTIRPVTAENMNYASVILAGMSIFAVIYWYAGGRFYYTGPRVKAQLLDEGDTTNTVSRLTEKPVA</sequence>
<dbReference type="GO" id="GO:0016020">
    <property type="term" value="C:membrane"/>
    <property type="evidence" value="ECO:0007669"/>
    <property type="project" value="UniProtKB-SubCell"/>
</dbReference>
<feature type="transmembrane region" description="Helical" evidence="7">
    <location>
        <begin position="342"/>
        <end position="363"/>
    </location>
</feature>
<feature type="transmembrane region" description="Helical" evidence="7">
    <location>
        <begin position="468"/>
        <end position="488"/>
    </location>
</feature>
<feature type="transmembrane region" description="Helical" evidence="7">
    <location>
        <begin position="427"/>
        <end position="448"/>
    </location>
</feature>
<dbReference type="OrthoDB" id="10054429at2759"/>
<gene>
    <name evidence="8" type="ORF">EV356DRAFT_451611</name>
</gene>
<protein>
    <recommendedName>
        <fullName evidence="10">Amino acid transporter</fullName>
    </recommendedName>
</protein>
<keyword evidence="2" id="KW-0813">Transport</keyword>
<feature type="transmembrane region" description="Helical" evidence="7">
    <location>
        <begin position="300"/>
        <end position="322"/>
    </location>
</feature>
<comment type="subcellular location">
    <subcellularLocation>
        <location evidence="1">Membrane</location>
        <topology evidence="1">Multi-pass membrane protein</topology>
    </subcellularLocation>
</comment>
<organism evidence="8 9">
    <name type="scientific">Viridothelium virens</name>
    <name type="common">Speckled blister lichen</name>
    <name type="synonym">Trypethelium virens</name>
    <dbReference type="NCBI Taxonomy" id="1048519"/>
    <lineage>
        <taxon>Eukaryota</taxon>
        <taxon>Fungi</taxon>
        <taxon>Dikarya</taxon>
        <taxon>Ascomycota</taxon>
        <taxon>Pezizomycotina</taxon>
        <taxon>Dothideomycetes</taxon>
        <taxon>Dothideomycetes incertae sedis</taxon>
        <taxon>Trypetheliales</taxon>
        <taxon>Trypetheliaceae</taxon>
        <taxon>Viridothelium</taxon>
    </lineage>
</organism>
<name>A0A6A6H0X9_VIRVR</name>
<dbReference type="InterPro" id="IPR002293">
    <property type="entry name" value="AA/rel_permease1"/>
</dbReference>
<dbReference type="PANTHER" id="PTHR45649:SF9">
    <property type="entry name" value="AMINO-ACID PERMEASE 2"/>
    <property type="match status" value="1"/>
</dbReference>
<evidence type="ECO:0008006" key="10">
    <source>
        <dbReference type="Google" id="ProtNLM"/>
    </source>
</evidence>
<feature type="region of interest" description="Disordered" evidence="6">
    <location>
        <begin position="1"/>
        <end position="30"/>
    </location>
</feature>
<proteinExistence type="predicted"/>
<dbReference type="Proteomes" id="UP000800092">
    <property type="component" value="Unassembled WGS sequence"/>
</dbReference>
<keyword evidence="9" id="KW-1185">Reference proteome</keyword>
<evidence type="ECO:0000256" key="1">
    <source>
        <dbReference type="ARBA" id="ARBA00004141"/>
    </source>
</evidence>
<evidence type="ECO:0000256" key="7">
    <source>
        <dbReference type="SAM" id="Phobius"/>
    </source>
</evidence>
<keyword evidence="3 7" id="KW-0812">Transmembrane</keyword>
<feature type="transmembrane region" description="Helical" evidence="7">
    <location>
        <begin position="500"/>
        <end position="518"/>
    </location>
</feature>
<feature type="transmembrane region" description="Helical" evidence="7">
    <location>
        <begin position="60"/>
        <end position="85"/>
    </location>
</feature>